<dbReference type="PROSITE" id="PS50157">
    <property type="entry name" value="ZINC_FINGER_C2H2_2"/>
    <property type="match status" value="2"/>
</dbReference>
<dbReference type="SMART" id="SM00355">
    <property type="entry name" value="ZnF_C2H2"/>
    <property type="match status" value="2"/>
</dbReference>
<dbReference type="InterPro" id="IPR036236">
    <property type="entry name" value="Znf_C2H2_sf"/>
</dbReference>
<accession>A0A1Y2B438</accession>
<feature type="region of interest" description="Disordered" evidence="8">
    <location>
        <begin position="1"/>
        <end position="22"/>
    </location>
</feature>
<keyword evidence="11" id="KW-1185">Reference proteome</keyword>
<keyword evidence="5" id="KW-0862">Zinc</keyword>
<name>A0A1Y2B438_9TREE</name>
<dbReference type="FunFam" id="3.30.160.60:FF:000100">
    <property type="entry name" value="Zinc finger 45-like"/>
    <property type="match status" value="1"/>
</dbReference>
<evidence type="ECO:0000256" key="5">
    <source>
        <dbReference type="ARBA" id="ARBA00022833"/>
    </source>
</evidence>
<dbReference type="SUPFAM" id="SSF57667">
    <property type="entry name" value="beta-beta-alpha zinc fingers"/>
    <property type="match status" value="1"/>
</dbReference>
<dbReference type="Gene3D" id="3.30.160.60">
    <property type="entry name" value="Classic Zinc Finger"/>
    <property type="match status" value="2"/>
</dbReference>
<evidence type="ECO:0000256" key="6">
    <source>
        <dbReference type="ARBA" id="ARBA00023242"/>
    </source>
</evidence>
<dbReference type="Pfam" id="PF04082">
    <property type="entry name" value="Fungal_trans"/>
    <property type="match status" value="1"/>
</dbReference>
<dbReference type="Pfam" id="PF00096">
    <property type="entry name" value="zf-C2H2"/>
    <property type="match status" value="2"/>
</dbReference>
<feature type="domain" description="C2H2-type" evidence="9">
    <location>
        <begin position="28"/>
        <end position="57"/>
    </location>
</feature>
<keyword evidence="3" id="KW-0677">Repeat</keyword>
<evidence type="ECO:0000313" key="10">
    <source>
        <dbReference type="EMBL" id="ORY29320.1"/>
    </source>
</evidence>
<comment type="caution">
    <text evidence="10">The sequence shown here is derived from an EMBL/GenBank/DDBJ whole genome shotgun (WGS) entry which is preliminary data.</text>
</comment>
<evidence type="ECO:0000313" key="11">
    <source>
        <dbReference type="Proteomes" id="UP000193986"/>
    </source>
</evidence>
<dbReference type="InterPro" id="IPR013087">
    <property type="entry name" value="Znf_C2H2_type"/>
</dbReference>
<dbReference type="GO" id="GO:0000785">
    <property type="term" value="C:chromatin"/>
    <property type="evidence" value="ECO:0007669"/>
    <property type="project" value="TreeGrafter"/>
</dbReference>
<dbReference type="PROSITE" id="PS00028">
    <property type="entry name" value="ZINC_FINGER_C2H2_1"/>
    <property type="match status" value="2"/>
</dbReference>
<gene>
    <name evidence="10" type="ORF">BCR39DRAFT_532313</name>
</gene>
<dbReference type="GO" id="GO:0006351">
    <property type="term" value="P:DNA-templated transcription"/>
    <property type="evidence" value="ECO:0007669"/>
    <property type="project" value="InterPro"/>
</dbReference>
<dbReference type="GO" id="GO:0000981">
    <property type="term" value="F:DNA-binding transcription factor activity, RNA polymerase II-specific"/>
    <property type="evidence" value="ECO:0007669"/>
    <property type="project" value="InterPro"/>
</dbReference>
<dbReference type="InParanoid" id="A0A1Y2B438"/>
<dbReference type="OrthoDB" id="2560721at2759"/>
<dbReference type="InterPro" id="IPR051059">
    <property type="entry name" value="VerF-like"/>
</dbReference>
<keyword evidence="4 7" id="KW-0863">Zinc-finger</keyword>
<dbReference type="EMBL" id="MCFC01000026">
    <property type="protein sequence ID" value="ORY29320.1"/>
    <property type="molecule type" value="Genomic_DNA"/>
</dbReference>
<sequence>MADLRSPTSTSPSTDNDDSSRAVKRRAFACPHSGCNKSFGRRDYLERHSANHMISRPFSCPSCSKSFARADVLKRHILNHPRRRTASIGLVYAQDIMTSPGTDSLSTTGSTQDSSPTSFFTQMETISAVRGDHSTPGSVVQQTSEVDLAPGPLVSGPLAFPADTSTEVDLTAGFSLDDLYTWFLSCDPATGDPALAADIAIGQPEPSIPLAAITLPQPSDGSELTDEDDSPDELIGLGMWRRIRDLCQDTLHSALPAEGFSLNDMNMYIDLYFLHFDPLYPILHRPTLKLRSPSPSLFLAMISIGSAYSSDTSTSDALLLIHRKLRNYMLEILEDSSRPALADLQTMLLISYFGRMYGTSKYQDANQVFHAACVTAARLSGIFDVKVPHSDRSEEAGLGAWCLWADAEESVRAAWMVFASDVSNAMMMGHGLTSCMSRIEEFALMTVTITSPLPCDDRRWSADALAGWSETHDASQLEFPDIMRHLLDEATLPNGLSSFGHWIVLHGLMSLT</sequence>
<keyword evidence="2" id="KW-0479">Metal-binding</keyword>
<organism evidence="10 11">
    <name type="scientific">Naematelia encephala</name>
    <dbReference type="NCBI Taxonomy" id="71784"/>
    <lineage>
        <taxon>Eukaryota</taxon>
        <taxon>Fungi</taxon>
        <taxon>Dikarya</taxon>
        <taxon>Basidiomycota</taxon>
        <taxon>Agaricomycotina</taxon>
        <taxon>Tremellomycetes</taxon>
        <taxon>Tremellales</taxon>
        <taxon>Naemateliaceae</taxon>
        <taxon>Naematelia</taxon>
    </lineage>
</organism>
<evidence type="ECO:0000256" key="4">
    <source>
        <dbReference type="ARBA" id="ARBA00022771"/>
    </source>
</evidence>
<reference evidence="10 11" key="1">
    <citation type="submission" date="2016-07" db="EMBL/GenBank/DDBJ databases">
        <title>Pervasive Adenine N6-methylation of Active Genes in Fungi.</title>
        <authorList>
            <consortium name="DOE Joint Genome Institute"/>
            <person name="Mondo S.J."/>
            <person name="Dannebaum R.O."/>
            <person name="Kuo R.C."/>
            <person name="Labutti K."/>
            <person name="Haridas S."/>
            <person name="Kuo A."/>
            <person name="Salamov A."/>
            <person name="Ahrendt S.R."/>
            <person name="Lipzen A."/>
            <person name="Sullivan W."/>
            <person name="Andreopoulos W.B."/>
            <person name="Clum A."/>
            <person name="Lindquist E."/>
            <person name="Daum C."/>
            <person name="Ramamoorthy G.K."/>
            <person name="Gryganskyi A."/>
            <person name="Culley D."/>
            <person name="Magnuson J.K."/>
            <person name="James T.Y."/>
            <person name="O'Malley M.A."/>
            <person name="Stajich J.E."/>
            <person name="Spatafora J.W."/>
            <person name="Visel A."/>
            <person name="Grigoriev I.V."/>
        </authorList>
    </citation>
    <scope>NUCLEOTIDE SEQUENCE [LARGE SCALE GENOMIC DNA]</scope>
    <source>
        <strain evidence="10 11">68-887.2</strain>
    </source>
</reference>
<dbReference type="GO" id="GO:0000978">
    <property type="term" value="F:RNA polymerase II cis-regulatory region sequence-specific DNA binding"/>
    <property type="evidence" value="ECO:0007669"/>
    <property type="project" value="InterPro"/>
</dbReference>
<protein>
    <submittedName>
        <fullName evidence="10">Fungal-specific transcription factor domain-domain-containing protein</fullName>
    </submittedName>
</protein>
<dbReference type="PANTHER" id="PTHR40626">
    <property type="entry name" value="MIP31509P"/>
    <property type="match status" value="1"/>
</dbReference>
<dbReference type="STRING" id="71784.A0A1Y2B438"/>
<evidence type="ECO:0000256" key="8">
    <source>
        <dbReference type="SAM" id="MobiDB-lite"/>
    </source>
</evidence>
<evidence type="ECO:0000256" key="2">
    <source>
        <dbReference type="ARBA" id="ARBA00022723"/>
    </source>
</evidence>
<proteinExistence type="predicted"/>
<dbReference type="CDD" id="cd12148">
    <property type="entry name" value="fungal_TF_MHR"/>
    <property type="match status" value="1"/>
</dbReference>
<evidence type="ECO:0000256" key="7">
    <source>
        <dbReference type="PROSITE-ProRule" id="PRU00042"/>
    </source>
</evidence>
<dbReference type="InterPro" id="IPR007219">
    <property type="entry name" value="XnlR_reg_dom"/>
</dbReference>
<feature type="domain" description="C2H2-type" evidence="9">
    <location>
        <begin position="58"/>
        <end position="85"/>
    </location>
</feature>
<dbReference type="Proteomes" id="UP000193986">
    <property type="component" value="Unassembled WGS sequence"/>
</dbReference>
<dbReference type="GO" id="GO:0005634">
    <property type="term" value="C:nucleus"/>
    <property type="evidence" value="ECO:0007669"/>
    <property type="project" value="UniProtKB-SubCell"/>
</dbReference>
<evidence type="ECO:0000256" key="3">
    <source>
        <dbReference type="ARBA" id="ARBA00022737"/>
    </source>
</evidence>
<evidence type="ECO:0000259" key="9">
    <source>
        <dbReference type="PROSITE" id="PS50157"/>
    </source>
</evidence>
<dbReference type="AlphaFoldDB" id="A0A1Y2B438"/>
<keyword evidence="6" id="KW-0539">Nucleus</keyword>
<dbReference type="GO" id="GO:0008270">
    <property type="term" value="F:zinc ion binding"/>
    <property type="evidence" value="ECO:0007669"/>
    <property type="project" value="UniProtKB-KW"/>
</dbReference>
<evidence type="ECO:0000256" key="1">
    <source>
        <dbReference type="ARBA" id="ARBA00004123"/>
    </source>
</evidence>
<feature type="compositionally biased region" description="Low complexity" evidence="8">
    <location>
        <begin position="1"/>
        <end position="14"/>
    </location>
</feature>
<comment type="subcellular location">
    <subcellularLocation>
        <location evidence="1">Nucleus</location>
    </subcellularLocation>
</comment>
<dbReference type="PANTHER" id="PTHR40626:SF14">
    <property type="entry name" value="C2H2 TYPE ZINC FINGER DOMAIN PROTEIN (AFU_ORTHOLOGUE AFUA_1G02360)"/>
    <property type="match status" value="1"/>
</dbReference>